<evidence type="ECO:0000313" key="1">
    <source>
        <dbReference type="EMBL" id="MED6142783.1"/>
    </source>
</evidence>
<dbReference type="Proteomes" id="UP001341840">
    <property type="component" value="Unassembled WGS sequence"/>
</dbReference>
<organism evidence="1 2">
    <name type="scientific">Stylosanthes scabra</name>
    <dbReference type="NCBI Taxonomy" id="79078"/>
    <lineage>
        <taxon>Eukaryota</taxon>
        <taxon>Viridiplantae</taxon>
        <taxon>Streptophyta</taxon>
        <taxon>Embryophyta</taxon>
        <taxon>Tracheophyta</taxon>
        <taxon>Spermatophyta</taxon>
        <taxon>Magnoliopsida</taxon>
        <taxon>eudicotyledons</taxon>
        <taxon>Gunneridae</taxon>
        <taxon>Pentapetalae</taxon>
        <taxon>rosids</taxon>
        <taxon>fabids</taxon>
        <taxon>Fabales</taxon>
        <taxon>Fabaceae</taxon>
        <taxon>Papilionoideae</taxon>
        <taxon>50 kb inversion clade</taxon>
        <taxon>dalbergioids sensu lato</taxon>
        <taxon>Dalbergieae</taxon>
        <taxon>Pterocarpus clade</taxon>
        <taxon>Stylosanthes</taxon>
    </lineage>
</organism>
<dbReference type="EMBL" id="JASCZI010090622">
    <property type="protein sequence ID" value="MED6142783.1"/>
    <property type="molecule type" value="Genomic_DNA"/>
</dbReference>
<reference evidence="1 2" key="1">
    <citation type="journal article" date="2023" name="Plants (Basel)">
        <title>Bridging the Gap: Combining Genomics and Transcriptomics Approaches to Understand Stylosanthes scabra, an Orphan Legume from the Brazilian Caatinga.</title>
        <authorList>
            <person name="Ferreira-Neto J.R.C."/>
            <person name="da Silva M.D."/>
            <person name="Binneck E."/>
            <person name="de Melo N.F."/>
            <person name="da Silva R.H."/>
            <person name="de Melo A.L.T.M."/>
            <person name="Pandolfi V."/>
            <person name="Bustamante F.O."/>
            <person name="Brasileiro-Vidal A.C."/>
            <person name="Benko-Iseppon A.M."/>
        </authorList>
    </citation>
    <scope>NUCLEOTIDE SEQUENCE [LARGE SCALE GENOMIC DNA]</scope>
    <source>
        <tissue evidence="1">Leaves</tissue>
    </source>
</reference>
<proteinExistence type="predicted"/>
<name>A0ABU6T489_9FABA</name>
<keyword evidence="2" id="KW-1185">Reference proteome</keyword>
<gene>
    <name evidence="1" type="ORF">PIB30_000342</name>
</gene>
<sequence length="303" mass="34383">MESNIFFQVYYNGGMINVVPGFISFYELRNNICQSIDSHISKVVSSILYRSPVVVFGRLMQFQTMPVTDDASMRQMFQIHWNTRAQIPLIKLYVEFEDAHVLLDGYDSDVGGHREITWYEDNNHNEDDLEASCGFNNENENVGEEEEDNTVRQIAMEAITRQQQSISRTSNLEAMHAPEFPQYANQAVVGEDGEFCVVMEFGSRKLAIATIRSYTKSGRNFECIKDVVLSENKIVLNNNAMCIQTYLSLDLSVSSLSLSRRFQVHVSLIAPDDRSPPFGATPNTSMHAFSTNVLRLFRMPVTG</sequence>
<evidence type="ECO:0000313" key="2">
    <source>
        <dbReference type="Proteomes" id="UP001341840"/>
    </source>
</evidence>
<comment type="caution">
    <text evidence="1">The sequence shown here is derived from an EMBL/GenBank/DDBJ whole genome shotgun (WGS) entry which is preliminary data.</text>
</comment>
<accession>A0ABU6T489</accession>
<protein>
    <submittedName>
        <fullName evidence="1">Uncharacterized protein</fullName>
    </submittedName>
</protein>